<evidence type="ECO:0000313" key="5">
    <source>
        <dbReference type="Proteomes" id="UP000315673"/>
    </source>
</evidence>
<dbReference type="InterPro" id="IPR018704">
    <property type="entry name" value="SecYEG/CpoB_TPR"/>
</dbReference>
<proteinExistence type="predicted"/>
<evidence type="ECO:0000256" key="1">
    <source>
        <dbReference type="SAM" id="MobiDB-lite"/>
    </source>
</evidence>
<evidence type="ECO:0000256" key="2">
    <source>
        <dbReference type="SAM" id="Phobius"/>
    </source>
</evidence>
<name>A0A5B8LJ10_9SPHN</name>
<dbReference type="AlphaFoldDB" id="A0A5B8LJ10"/>
<dbReference type="OrthoDB" id="7173339at2"/>
<feature type="domain" description="Ancillary SecYEG translocon subunit/Cell division coordinator CpoB TPR" evidence="3">
    <location>
        <begin position="50"/>
        <end position="219"/>
    </location>
</feature>
<organism evidence="4 5">
    <name type="scientific">Sphingomonas panacisoli</name>
    <dbReference type="NCBI Taxonomy" id="1813879"/>
    <lineage>
        <taxon>Bacteria</taxon>
        <taxon>Pseudomonadati</taxon>
        <taxon>Pseudomonadota</taxon>
        <taxon>Alphaproteobacteria</taxon>
        <taxon>Sphingomonadales</taxon>
        <taxon>Sphingomonadaceae</taxon>
        <taxon>Sphingomonas</taxon>
    </lineage>
</organism>
<dbReference type="EMBL" id="CP042306">
    <property type="protein sequence ID" value="QDZ07839.1"/>
    <property type="molecule type" value="Genomic_DNA"/>
</dbReference>
<dbReference type="Pfam" id="PF09976">
    <property type="entry name" value="TPR_21"/>
    <property type="match status" value="1"/>
</dbReference>
<evidence type="ECO:0000259" key="3">
    <source>
        <dbReference type="Pfam" id="PF09976"/>
    </source>
</evidence>
<keyword evidence="5" id="KW-1185">Reference proteome</keyword>
<keyword evidence="2" id="KW-1133">Transmembrane helix</keyword>
<protein>
    <submittedName>
        <fullName evidence="4">Tetratricopeptide repeat protein</fullName>
    </submittedName>
</protein>
<gene>
    <name evidence="4" type="ORF">FPZ24_10375</name>
</gene>
<feature type="transmembrane region" description="Helical" evidence="2">
    <location>
        <begin position="56"/>
        <end position="77"/>
    </location>
</feature>
<feature type="region of interest" description="Disordered" evidence="1">
    <location>
        <begin position="1"/>
        <end position="25"/>
    </location>
</feature>
<dbReference type="Proteomes" id="UP000315673">
    <property type="component" value="Chromosome"/>
</dbReference>
<reference evidence="4 5" key="1">
    <citation type="submission" date="2019-07" db="EMBL/GenBank/DDBJ databases">
        <title>Full genome sequence of Sphingomonas sp. 4R-6-7(HKS19).</title>
        <authorList>
            <person name="Im W.-T."/>
        </authorList>
    </citation>
    <scope>NUCLEOTIDE SEQUENCE [LARGE SCALE GENOMIC DNA]</scope>
    <source>
        <strain evidence="4 5">HKS19</strain>
    </source>
</reference>
<sequence>MRFGRAPLRSATKFPPQSEPTTLAVPPKTDEAFLREVDEELRRDQIVGVWTNHGRLILGAIGAGLLIFAAVLGWRYWSNSKAEGQAVKLQTALDSIAANKPAEASAALTDLDTSGAPGYSAVARMTEANQLFNAGKTKEAAAKFAAIAGDTALGKPARDYALIRQTSIEFDGLAPQIIIDRLKPLAAADSAWLGSAGEMVAMAYLRLNKPNEARAMFKKIAGTETVPESIRQRAVQGMDAVDVGTTDQKGK</sequence>
<keyword evidence="2" id="KW-0472">Membrane</keyword>
<accession>A0A5B8LJ10</accession>
<keyword evidence="2" id="KW-0812">Transmembrane</keyword>
<dbReference type="KEGG" id="spai:FPZ24_10375"/>
<evidence type="ECO:0000313" key="4">
    <source>
        <dbReference type="EMBL" id="QDZ07839.1"/>
    </source>
</evidence>